<reference evidence="2 3" key="1">
    <citation type="submission" date="2023-07" db="EMBL/GenBank/DDBJ databases">
        <title>Genomic Encyclopedia of Type Strains, Phase IV (KMG-IV): sequencing the most valuable type-strain genomes for metagenomic binning, comparative biology and taxonomic classification.</title>
        <authorList>
            <person name="Goeker M."/>
        </authorList>
    </citation>
    <scope>NUCLEOTIDE SEQUENCE [LARGE SCALE GENOMIC DNA]</scope>
    <source>
        <strain evidence="2 3">DSM 9768</strain>
    </source>
</reference>
<accession>A0ABT9ZT28</accession>
<keyword evidence="3" id="KW-1185">Reference proteome</keyword>
<dbReference type="Proteomes" id="UP001230005">
    <property type="component" value="Unassembled WGS sequence"/>
</dbReference>
<dbReference type="InterPro" id="IPR025555">
    <property type="entry name" value="YppG"/>
</dbReference>
<feature type="region of interest" description="Disordered" evidence="1">
    <location>
        <begin position="1"/>
        <end position="90"/>
    </location>
</feature>
<dbReference type="GO" id="GO:0051301">
    <property type="term" value="P:cell division"/>
    <property type="evidence" value="ECO:0007669"/>
    <property type="project" value="UniProtKB-KW"/>
</dbReference>
<protein>
    <submittedName>
        <fullName evidence="2">FtsZ-interacting cell division protein ZipA</fullName>
    </submittedName>
</protein>
<organism evidence="2 3">
    <name type="scientific">Evansella vedderi</name>
    <dbReference type="NCBI Taxonomy" id="38282"/>
    <lineage>
        <taxon>Bacteria</taxon>
        <taxon>Bacillati</taxon>
        <taxon>Bacillota</taxon>
        <taxon>Bacilli</taxon>
        <taxon>Bacillales</taxon>
        <taxon>Bacillaceae</taxon>
        <taxon>Evansella</taxon>
    </lineage>
</organism>
<sequence length="136" mass="15667">MYFPPNNTRYYHQPNHGMYPPYQHFPPYWQQQPQQQQQQRPQQSQQQEQPQQTQQQQQQQQPQQAFQGNLGPYGYPPLPPRPTTSFMNAFKNEQGKFDFEKTSNTIDQVVKLGNQISPIVKQVGSLFGAKGGGGSS</sequence>
<dbReference type="Pfam" id="PF14179">
    <property type="entry name" value="YppG"/>
    <property type="match status" value="1"/>
</dbReference>
<dbReference type="EMBL" id="JAUSUG010000003">
    <property type="protein sequence ID" value="MDQ0253902.1"/>
    <property type="molecule type" value="Genomic_DNA"/>
</dbReference>
<proteinExistence type="predicted"/>
<evidence type="ECO:0000313" key="2">
    <source>
        <dbReference type="EMBL" id="MDQ0253902.1"/>
    </source>
</evidence>
<name>A0ABT9ZT28_9BACI</name>
<keyword evidence="2" id="KW-0132">Cell division</keyword>
<keyword evidence="2" id="KW-0131">Cell cycle</keyword>
<evidence type="ECO:0000256" key="1">
    <source>
        <dbReference type="SAM" id="MobiDB-lite"/>
    </source>
</evidence>
<comment type="caution">
    <text evidence="2">The sequence shown here is derived from an EMBL/GenBank/DDBJ whole genome shotgun (WGS) entry which is preliminary data.</text>
</comment>
<feature type="compositionally biased region" description="Low complexity" evidence="1">
    <location>
        <begin position="30"/>
        <end position="64"/>
    </location>
</feature>
<evidence type="ECO:0000313" key="3">
    <source>
        <dbReference type="Proteomes" id="UP001230005"/>
    </source>
</evidence>
<feature type="compositionally biased region" description="Polar residues" evidence="1">
    <location>
        <begin position="1"/>
        <end position="10"/>
    </location>
</feature>
<gene>
    <name evidence="2" type="ORF">J2S74_001274</name>
</gene>